<name>A0A364L546_TALAM</name>
<dbReference type="PANTHER" id="PTHR37488:SF8">
    <property type="entry name" value="DUF1275 DOMAIN PROTEIN (AFU_ORTHOLOGUE AFUA_5G13060)"/>
    <property type="match status" value="1"/>
</dbReference>
<reference evidence="3 4" key="1">
    <citation type="journal article" date="2017" name="Biotechnol. Biofuels">
        <title>Differential beta-glucosidase expression as a function of carbon source availability in Talaromyces amestolkiae: a genomic and proteomic approach.</title>
        <authorList>
            <person name="de Eugenio L.I."/>
            <person name="Mendez-Liter J.A."/>
            <person name="Nieto-Dominguez M."/>
            <person name="Alonso L."/>
            <person name="Gil-Munoz J."/>
            <person name="Barriuso J."/>
            <person name="Prieto A."/>
            <person name="Martinez M.J."/>
        </authorList>
    </citation>
    <scope>NUCLEOTIDE SEQUENCE [LARGE SCALE GENOMIC DNA]</scope>
    <source>
        <strain evidence="3 4">CIB</strain>
    </source>
</reference>
<dbReference type="Pfam" id="PF06912">
    <property type="entry name" value="DUF1275"/>
    <property type="match status" value="1"/>
</dbReference>
<feature type="transmembrane region" description="Helical" evidence="2">
    <location>
        <begin position="422"/>
        <end position="444"/>
    </location>
</feature>
<organism evidence="3 4">
    <name type="scientific">Talaromyces amestolkiae</name>
    <dbReference type="NCBI Taxonomy" id="1196081"/>
    <lineage>
        <taxon>Eukaryota</taxon>
        <taxon>Fungi</taxon>
        <taxon>Dikarya</taxon>
        <taxon>Ascomycota</taxon>
        <taxon>Pezizomycotina</taxon>
        <taxon>Eurotiomycetes</taxon>
        <taxon>Eurotiomycetidae</taxon>
        <taxon>Eurotiales</taxon>
        <taxon>Trichocomaceae</taxon>
        <taxon>Talaromyces</taxon>
        <taxon>Talaromyces sect. Talaromyces</taxon>
    </lineage>
</organism>
<dbReference type="OrthoDB" id="5288586at2759"/>
<dbReference type="GeneID" id="63796166"/>
<dbReference type="AlphaFoldDB" id="A0A364L546"/>
<keyword evidence="2" id="KW-0812">Transmembrane</keyword>
<dbReference type="EMBL" id="MIKG01000013">
    <property type="protein sequence ID" value="RAO70938.1"/>
    <property type="molecule type" value="Genomic_DNA"/>
</dbReference>
<feature type="transmembrane region" description="Helical" evidence="2">
    <location>
        <begin position="521"/>
        <end position="537"/>
    </location>
</feature>
<gene>
    <name evidence="3" type="ORF">BHQ10_006950</name>
</gene>
<dbReference type="RefSeq" id="XP_040735454.1">
    <property type="nucleotide sequence ID" value="XM_040879592.1"/>
</dbReference>
<feature type="transmembrane region" description="Helical" evidence="2">
    <location>
        <begin position="456"/>
        <end position="474"/>
    </location>
</feature>
<keyword evidence="2" id="KW-0472">Membrane</keyword>
<feature type="region of interest" description="Disordered" evidence="1">
    <location>
        <begin position="293"/>
        <end position="324"/>
    </location>
</feature>
<keyword evidence="4" id="KW-1185">Reference proteome</keyword>
<accession>A0A364L546</accession>
<proteinExistence type="predicted"/>
<feature type="transmembrane region" description="Helical" evidence="2">
    <location>
        <begin position="392"/>
        <end position="410"/>
    </location>
</feature>
<protein>
    <recommendedName>
        <fullName evidence="5">DUF1275 domain protein</fullName>
    </recommendedName>
</protein>
<evidence type="ECO:0000256" key="1">
    <source>
        <dbReference type="SAM" id="MobiDB-lite"/>
    </source>
</evidence>
<comment type="caution">
    <text evidence="3">The sequence shown here is derived from an EMBL/GenBank/DDBJ whole genome shotgun (WGS) entry which is preliminary data.</text>
</comment>
<dbReference type="STRING" id="1196081.A0A364L546"/>
<evidence type="ECO:0000313" key="4">
    <source>
        <dbReference type="Proteomes" id="UP000249363"/>
    </source>
</evidence>
<dbReference type="InterPro" id="IPR010699">
    <property type="entry name" value="DUF1275"/>
</dbReference>
<feature type="transmembrane region" description="Helical" evidence="2">
    <location>
        <begin position="549"/>
        <end position="568"/>
    </location>
</feature>
<dbReference type="PANTHER" id="PTHR37488">
    <property type="entry name" value="DUF1275 DOMAIN-CONTAINING PROTEIN"/>
    <property type="match status" value="1"/>
</dbReference>
<evidence type="ECO:0000256" key="2">
    <source>
        <dbReference type="SAM" id="Phobius"/>
    </source>
</evidence>
<evidence type="ECO:0008006" key="5">
    <source>
        <dbReference type="Google" id="ProtNLM"/>
    </source>
</evidence>
<evidence type="ECO:0000313" key="3">
    <source>
        <dbReference type="EMBL" id="RAO70938.1"/>
    </source>
</evidence>
<keyword evidence="2" id="KW-1133">Transmembrane helix</keyword>
<dbReference type="Proteomes" id="UP000249363">
    <property type="component" value="Unassembled WGS sequence"/>
</dbReference>
<sequence>MASTVGTALIKLRRRARDRAILEASNELGGFDSSAIHGNPEIQACFVALSILSNIVSETFPAGDLTPTTPLSFEVDVDPVGQLSEVSPWLRRYTASITSMVPSPLPRRYIMAFIHKVPTKFLNLVEEMLSLIQPNNAPDSDQMCWTTPNLSTAHQLAVDIFAHWLVLVVLLDNVWWIGDIGTWELGQIVSFKKEAHWPMCLWNRDADWWPESMFEITQHFENHWAPLHCTHDRCSSSRIDQFPDRPIASCRLGEKRDYRGTMAQPGVLDQKLESGPALDIPENATSTTVAAPLENTVKPGDDLEAANNTNGHLAKEEDDQILDQKPARRGRWGEIVSTNHADIVFILCSLTTGLCDGVVYASFGCFISMQTGNTIFVGLGASGIPMNKPYGWLKSLVSICGFFTGSYVFAKIMRAVGNRKRGTLTVCFAIQAIFVFIAAAIIQADTIPHDINNQPTSGPLFLELIPIAILAFQFGGQISASRGMGFNELPTVVLTSVYFDIASDPGLADGVTKNVKRNRRIGSGVAIVVGAIAAGWLCRSDAEMQSALWISGFLKVCIAVGWTIWPVASK</sequence>